<evidence type="ECO:0000259" key="2">
    <source>
        <dbReference type="Pfam" id="PF13843"/>
    </source>
</evidence>
<dbReference type="Proteomes" id="UP001148838">
    <property type="component" value="Unassembled WGS sequence"/>
</dbReference>
<keyword evidence="1" id="KW-0560">Oxidoreductase</keyword>
<dbReference type="SUPFAM" id="SSF48264">
    <property type="entry name" value="Cytochrome P450"/>
    <property type="match status" value="1"/>
</dbReference>
<comment type="caution">
    <text evidence="3">The sequence shown here is derived from an EMBL/GenBank/DDBJ whole genome shotgun (WGS) entry which is preliminary data.</text>
</comment>
<reference evidence="3 4" key="1">
    <citation type="journal article" date="2022" name="Allergy">
        <title>Genome assembly and annotation of Periplaneta americana reveal a comprehensive cockroach allergen profile.</title>
        <authorList>
            <person name="Wang L."/>
            <person name="Xiong Q."/>
            <person name="Saelim N."/>
            <person name="Wang L."/>
            <person name="Nong W."/>
            <person name="Wan A.T."/>
            <person name="Shi M."/>
            <person name="Liu X."/>
            <person name="Cao Q."/>
            <person name="Hui J.H.L."/>
            <person name="Sookrung N."/>
            <person name="Leung T.F."/>
            <person name="Tungtrongchitr A."/>
            <person name="Tsui S.K.W."/>
        </authorList>
    </citation>
    <scope>NUCLEOTIDE SEQUENCE [LARGE SCALE GENOMIC DNA]</scope>
    <source>
        <strain evidence="3">PWHHKU_190912</strain>
    </source>
</reference>
<evidence type="ECO:0000313" key="3">
    <source>
        <dbReference type="EMBL" id="KAJ4426216.1"/>
    </source>
</evidence>
<feature type="domain" description="PiggyBac transposable element-derived protein" evidence="2">
    <location>
        <begin position="59"/>
        <end position="256"/>
    </location>
</feature>
<sequence>MRSTLSPAFTSSKMRLLFSLVSEIGQQMTSYLDAMLQERQAAILLKMTSFRSKTSNILMAANDDTKLDYHDLWSERFGRPVYLATMSRNRFRELVKVIRFDDKDTREDRRKGDKFAPLREVFELMNEAFLQYYCPGESVVFMKVKPGKYGVLIRILADCKERYVLRMEVYAGKTEDSTPESRSPKSIVKRLATPLKGSGRNITTDRYYTSVELAEELYTDYGLTLVGTMQIKRKHIPEELKTTKNREVYSSKFAFTDPDTGNPPVTLVSYVTHIAAINGYCLYLMNDPSWEKTRTNRHRMYLQELGLKLIERKVQDRAKNVSGLKNNVVITMENILSIKIKPPVADTGDNIAQGTSSAIGKKRCYICWQVSSKEERKNKLSRTTITCSKCHKSVCGRHNKRGEQTDDPTDILPLEMKDLSTKYTNDVIATSAFGIKCDTLANPNNDFYKMGKEFTKVTFLKFLIFTLYSLLPKVMKALGLRMIPKKVSDFFRSLVRNSIKVREKEGIVRPDMIHLLMQVRDNDLRDEPTETSALQTDKKMKEKELVEKKLSTEGCTGRNGEWEKSLVQKKISDDRTTLRYMGHMRRQRGRQKIGKIGESWVCSEIPARGQNTE</sequence>
<dbReference type="Gene3D" id="1.10.630.10">
    <property type="entry name" value="Cytochrome P450"/>
    <property type="match status" value="1"/>
</dbReference>
<dbReference type="PANTHER" id="PTHR46599:SF6">
    <property type="entry name" value="DUAL SPECIFICITY PHOSPHATASE 26"/>
    <property type="match status" value="1"/>
</dbReference>
<protein>
    <recommendedName>
        <fullName evidence="2">PiggyBac transposable element-derived protein domain-containing protein</fullName>
    </recommendedName>
</protein>
<keyword evidence="4" id="KW-1185">Reference proteome</keyword>
<dbReference type="Pfam" id="PF13843">
    <property type="entry name" value="DDE_Tnp_1_7"/>
    <property type="match status" value="1"/>
</dbReference>
<proteinExistence type="predicted"/>
<gene>
    <name evidence="3" type="ORF">ANN_27027</name>
</gene>
<keyword evidence="1" id="KW-0503">Monooxygenase</keyword>
<evidence type="ECO:0000313" key="4">
    <source>
        <dbReference type="Proteomes" id="UP001148838"/>
    </source>
</evidence>
<dbReference type="InterPro" id="IPR029526">
    <property type="entry name" value="PGBD"/>
</dbReference>
<accession>A0ABQ8RWY0</accession>
<dbReference type="PANTHER" id="PTHR46599">
    <property type="entry name" value="PIGGYBAC TRANSPOSABLE ELEMENT-DERIVED PROTEIN 4"/>
    <property type="match status" value="1"/>
</dbReference>
<evidence type="ECO:0000256" key="1">
    <source>
        <dbReference type="ARBA" id="ARBA00023033"/>
    </source>
</evidence>
<organism evidence="3 4">
    <name type="scientific">Periplaneta americana</name>
    <name type="common">American cockroach</name>
    <name type="synonym">Blatta americana</name>
    <dbReference type="NCBI Taxonomy" id="6978"/>
    <lineage>
        <taxon>Eukaryota</taxon>
        <taxon>Metazoa</taxon>
        <taxon>Ecdysozoa</taxon>
        <taxon>Arthropoda</taxon>
        <taxon>Hexapoda</taxon>
        <taxon>Insecta</taxon>
        <taxon>Pterygota</taxon>
        <taxon>Neoptera</taxon>
        <taxon>Polyneoptera</taxon>
        <taxon>Dictyoptera</taxon>
        <taxon>Blattodea</taxon>
        <taxon>Blattoidea</taxon>
        <taxon>Blattidae</taxon>
        <taxon>Blattinae</taxon>
        <taxon>Periplaneta</taxon>
    </lineage>
</organism>
<dbReference type="InterPro" id="IPR036396">
    <property type="entry name" value="Cyt_P450_sf"/>
</dbReference>
<dbReference type="EMBL" id="JAJSOF020000040">
    <property type="protein sequence ID" value="KAJ4426216.1"/>
    <property type="molecule type" value="Genomic_DNA"/>
</dbReference>
<name>A0ABQ8RWY0_PERAM</name>